<dbReference type="OrthoDB" id="5337932at2"/>
<dbReference type="RefSeq" id="WP_107241586.1">
    <property type="nucleotide sequence ID" value="NZ_PYMJ01000003.1"/>
</dbReference>
<feature type="region of interest" description="Disordered" evidence="6">
    <location>
        <begin position="214"/>
        <end position="238"/>
    </location>
</feature>
<reference evidence="8 9" key="1">
    <citation type="submission" date="2018-01" db="EMBL/GenBank/DDBJ databases">
        <title>Whole genome sequencing of Histamine producing bacteria.</title>
        <authorList>
            <person name="Butler K."/>
        </authorList>
    </citation>
    <scope>NUCLEOTIDE SEQUENCE [LARGE SCALE GENOMIC DNA]</scope>
    <source>
        <strain evidence="8 9">JCM 12947</strain>
    </source>
</reference>
<proteinExistence type="predicted"/>
<dbReference type="GO" id="GO:0046872">
    <property type="term" value="F:metal ion binding"/>
    <property type="evidence" value="ECO:0007669"/>
    <property type="project" value="UniProtKB-KW"/>
</dbReference>
<dbReference type="Proteomes" id="UP000240987">
    <property type="component" value="Unassembled WGS sequence"/>
</dbReference>
<evidence type="ECO:0000313" key="8">
    <source>
        <dbReference type="EMBL" id="PSU50554.1"/>
    </source>
</evidence>
<dbReference type="GO" id="GO:0020037">
    <property type="term" value="F:heme binding"/>
    <property type="evidence" value="ECO:0007669"/>
    <property type="project" value="InterPro"/>
</dbReference>
<evidence type="ECO:0000256" key="4">
    <source>
        <dbReference type="ARBA" id="ARBA00022982"/>
    </source>
</evidence>
<feature type="domain" description="Cytochrome c-552/DMSO reductase-like haem-binding" evidence="7">
    <location>
        <begin position="50"/>
        <end position="350"/>
    </location>
</feature>
<dbReference type="InterPro" id="IPR019020">
    <property type="entry name" value="Cyt-c552/DMSO_Rdtase_haem-bd"/>
</dbReference>
<comment type="caution">
    <text evidence="8">The sequence shown here is derived from an EMBL/GenBank/DDBJ whole genome shotgun (WGS) entry which is preliminary data.</text>
</comment>
<evidence type="ECO:0000313" key="9">
    <source>
        <dbReference type="Proteomes" id="UP000240987"/>
    </source>
</evidence>
<dbReference type="Pfam" id="PF09459">
    <property type="entry name" value="EB_dh"/>
    <property type="match status" value="1"/>
</dbReference>
<name>A0A2T3JNE0_9GAMM</name>
<keyword evidence="3" id="KW-0479">Metal-binding</keyword>
<keyword evidence="9" id="KW-1185">Reference proteome</keyword>
<evidence type="ECO:0000259" key="7">
    <source>
        <dbReference type="SMART" id="SM00887"/>
    </source>
</evidence>
<evidence type="ECO:0000256" key="3">
    <source>
        <dbReference type="ARBA" id="ARBA00022723"/>
    </source>
</evidence>
<dbReference type="CDD" id="cd09625">
    <property type="entry name" value="DOMON_like_cytochrome"/>
    <property type="match status" value="1"/>
</dbReference>
<gene>
    <name evidence="8" type="ORF">C9J12_04325</name>
</gene>
<keyword evidence="1" id="KW-0813">Transport</keyword>
<dbReference type="EMBL" id="PYMJ01000003">
    <property type="protein sequence ID" value="PSU50554.1"/>
    <property type="molecule type" value="Genomic_DNA"/>
</dbReference>
<dbReference type="SUPFAM" id="SSF49344">
    <property type="entry name" value="CBD9-like"/>
    <property type="match status" value="1"/>
</dbReference>
<dbReference type="Gene3D" id="2.60.40.1190">
    <property type="match status" value="1"/>
</dbReference>
<dbReference type="AlphaFoldDB" id="A0A2T3JNE0"/>
<keyword evidence="5" id="KW-0408">Iron</keyword>
<sequence length="357" mass="40349">MNVLVSRAVSVCIASSTLYLGFIQPSIASENDTLISYKTTQTITLDGQPEKKWEKAKPLTMVLDYMPYKPDQYEGMLKTQYSIKSLHDDQNIYFFVQWDDPTKSVNRFPWVKQDDDSWKQQKNLDQTGHENTYYEDKASIFWAINAKGFSKKGCDIACHLADEEGKVAGIEQKSAGRKYTRKDGETIDMWHWKGVRTGLTDQFDDQFVDATKDPAANSNWGRKGDSKTGGGYQNNINEDKSEPAYGGLVMNLDDNYAIQDIDKAPFIDTYKPGDKLPGIVVSPFTGSRGDISSKAVWADGKWTLEFQRKLVTTGENAAVEDVQFSDLSKTYYFGVSVFDNSQINHIYHEGALKLNFK</sequence>
<evidence type="ECO:0000256" key="6">
    <source>
        <dbReference type="SAM" id="MobiDB-lite"/>
    </source>
</evidence>
<evidence type="ECO:0000256" key="2">
    <source>
        <dbReference type="ARBA" id="ARBA00022617"/>
    </source>
</evidence>
<accession>A0A2T3JNE0</accession>
<evidence type="ECO:0000256" key="5">
    <source>
        <dbReference type="ARBA" id="ARBA00023004"/>
    </source>
</evidence>
<protein>
    <submittedName>
        <fullName evidence="8">Ethylbenzene dehydrogenase</fullName>
    </submittedName>
</protein>
<keyword evidence="2" id="KW-0349">Heme</keyword>
<organism evidence="8 9">
    <name type="scientific">Photobacterium frigidiphilum</name>
    <dbReference type="NCBI Taxonomy" id="264736"/>
    <lineage>
        <taxon>Bacteria</taxon>
        <taxon>Pseudomonadati</taxon>
        <taxon>Pseudomonadota</taxon>
        <taxon>Gammaproteobacteria</taxon>
        <taxon>Vibrionales</taxon>
        <taxon>Vibrionaceae</taxon>
        <taxon>Photobacterium</taxon>
    </lineage>
</organism>
<dbReference type="SMART" id="SM00887">
    <property type="entry name" value="EB_dh"/>
    <property type="match status" value="1"/>
</dbReference>
<evidence type="ECO:0000256" key="1">
    <source>
        <dbReference type="ARBA" id="ARBA00022448"/>
    </source>
</evidence>
<keyword evidence="4" id="KW-0249">Electron transport</keyword>